<sequence>MRKDYAYAKQRLIIFGEDDGLLKPVDKPNPEAGKKKMTEALRHLAQDRKNEIWMVTDQDVKAFEEAYGHIPYLNFAGRHGIQLSQLNKKSAELPNAGLINEIENEVSKRIPYLPNTLMLTPFTPVEYSRQYLVPHEREVDYPSCRIRADVEFCDL</sequence>
<dbReference type="AlphaFoldDB" id="A0A2N5SJ71"/>
<dbReference type="EMBL" id="PGCJ01000954">
    <property type="protein sequence ID" value="PLW13297.1"/>
    <property type="molecule type" value="Genomic_DNA"/>
</dbReference>
<reference evidence="1 2" key="1">
    <citation type="submission" date="2017-11" db="EMBL/GenBank/DDBJ databases">
        <title>De novo assembly and phasing of dikaryotic genomes from two isolates of Puccinia coronata f. sp. avenae, the causal agent of oat crown rust.</title>
        <authorList>
            <person name="Miller M.E."/>
            <person name="Zhang Y."/>
            <person name="Omidvar V."/>
            <person name="Sperschneider J."/>
            <person name="Schwessinger B."/>
            <person name="Raley C."/>
            <person name="Palmer J.M."/>
            <person name="Garnica D."/>
            <person name="Upadhyaya N."/>
            <person name="Rathjen J."/>
            <person name="Taylor J.M."/>
            <person name="Park R.F."/>
            <person name="Dodds P.N."/>
            <person name="Hirsch C.D."/>
            <person name="Kianian S.F."/>
            <person name="Figueroa M."/>
        </authorList>
    </citation>
    <scope>NUCLEOTIDE SEQUENCE [LARGE SCALE GENOMIC DNA]</scope>
    <source>
        <strain evidence="1">12NC29</strain>
    </source>
</reference>
<gene>
    <name evidence="1" type="ORF">PCANC_17785</name>
</gene>
<evidence type="ECO:0000313" key="2">
    <source>
        <dbReference type="Proteomes" id="UP000235388"/>
    </source>
</evidence>
<comment type="caution">
    <text evidence="1">The sequence shown here is derived from an EMBL/GenBank/DDBJ whole genome shotgun (WGS) entry which is preliminary data.</text>
</comment>
<keyword evidence="2" id="KW-1185">Reference proteome</keyword>
<accession>A0A2N5SJ71</accession>
<dbReference type="OrthoDB" id="2499136at2759"/>
<evidence type="ECO:0000313" key="1">
    <source>
        <dbReference type="EMBL" id="PLW13297.1"/>
    </source>
</evidence>
<dbReference type="Pfam" id="PF02358">
    <property type="entry name" value="Trehalose_PPase"/>
    <property type="match status" value="1"/>
</dbReference>
<proteinExistence type="predicted"/>
<name>A0A2N5SJ71_9BASI</name>
<dbReference type="Proteomes" id="UP000235388">
    <property type="component" value="Unassembled WGS sequence"/>
</dbReference>
<evidence type="ECO:0008006" key="3">
    <source>
        <dbReference type="Google" id="ProtNLM"/>
    </source>
</evidence>
<dbReference type="InterPro" id="IPR003337">
    <property type="entry name" value="Trehalose_PPase"/>
</dbReference>
<organism evidence="1 2">
    <name type="scientific">Puccinia coronata f. sp. avenae</name>
    <dbReference type="NCBI Taxonomy" id="200324"/>
    <lineage>
        <taxon>Eukaryota</taxon>
        <taxon>Fungi</taxon>
        <taxon>Dikarya</taxon>
        <taxon>Basidiomycota</taxon>
        <taxon>Pucciniomycotina</taxon>
        <taxon>Pucciniomycetes</taxon>
        <taxon>Pucciniales</taxon>
        <taxon>Pucciniaceae</taxon>
        <taxon>Puccinia</taxon>
    </lineage>
</organism>
<protein>
    <recommendedName>
        <fullName evidence="3">Trehalose 6-phosphate phosphatase</fullName>
    </recommendedName>
</protein>
<dbReference type="GO" id="GO:0005992">
    <property type="term" value="P:trehalose biosynthetic process"/>
    <property type="evidence" value="ECO:0007669"/>
    <property type="project" value="InterPro"/>
</dbReference>